<feature type="compositionally biased region" description="Basic and acidic residues" evidence="1">
    <location>
        <begin position="235"/>
        <end position="250"/>
    </location>
</feature>
<proteinExistence type="predicted"/>
<keyword evidence="3" id="KW-1185">Reference proteome</keyword>
<evidence type="ECO:0000313" key="2">
    <source>
        <dbReference type="EMBL" id="OJJ61604.1"/>
    </source>
</evidence>
<dbReference type="Proteomes" id="UP000184356">
    <property type="component" value="Unassembled WGS sequence"/>
</dbReference>
<protein>
    <submittedName>
        <fullName evidence="2">Uncharacterized protein</fullName>
    </submittedName>
</protein>
<accession>A0A1L9TQ95</accession>
<feature type="compositionally biased region" description="Low complexity" evidence="1">
    <location>
        <begin position="130"/>
        <end position="139"/>
    </location>
</feature>
<sequence>MVPKTNRIEDFSDHWKATLLGDEFWKDAEDWNKETNNKIEADHNSSLHTRFPFNIGPEHTPPPRAPSITTAVADPDCEAEVVVPEKRSRRFSMSDALTVSTFTGCSGSLLFSPNRFLDLGRQSRSRSRSRSNNIGRSSSATADIRRSNSMIRSTFNRLSRRKKMRDEGEGEEEELELHVKERAIVTPTFPPDQATPANPLMEFHGGALWAAIPRDRRILGLDVFWPVQTGKLVHETGKENECNQNKRDPSEGQEDGEPPIFPINEMAPLCMFRSLRILKLTGMMQSYQMYIFQAAWLNTNLEELEIEMTLAPRLRRGYKWPFMKGDWRLDKATYGEPVYYGNGEGSLVRTVGIGEYLDKICLEKAKIRAMAMGSTQNRLSIRTLVLSGVVVDADPFLHWFDPNHLKCINFKENCVDAGFWLSHCMKKVSVLFPRQIDEPTVIGCRVNSLAELKVVELKCGKKIGEIPYRGPKSLEEDIPRNVGGQTNSIKGDENAQNSVVDKGQVGVTI</sequence>
<feature type="region of interest" description="Disordered" evidence="1">
    <location>
        <begin position="235"/>
        <end position="258"/>
    </location>
</feature>
<evidence type="ECO:0000313" key="3">
    <source>
        <dbReference type="Proteomes" id="UP000184356"/>
    </source>
</evidence>
<dbReference type="EMBL" id="KV878584">
    <property type="protein sequence ID" value="OJJ61604.1"/>
    <property type="molecule type" value="Genomic_DNA"/>
</dbReference>
<feature type="compositionally biased region" description="Polar residues" evidence="1">
    <location>
        <begin position="483"/>
        <end position="496"/>
    </location>
</feature>
<name>A0A1L9TQ95_9EURO</name>
<reference evidence="3" key="1">
    <citation type="journal article" date="2017" name="Genome Biol.">
        <title>Comparative genomics reveals high biological diversity and specific adaptations in the industrially and medically important fungal genus Aspergillus.</title>
        <authorList>
            <person name="de Vries R.P."/>
            <person name="Riley R."/>
            <person name="Wiebenga A."/>
            <person name="Aguilar-Osorio G."/>
            <person name="Amillis S."/>
            <person name="Uchima C.A."/>
            <person name="Anderluh G."/>
            <person name="Asadollahi M."/>
            <person name="Askin M."/>
            <person name="Barry K."/>
            <person name="Battaglia E."/>
            <person name="Bayram O."/>
            <person name="Benocci T."/>
            <person name="Braus-Stromeyer S.A."/>
            <person name="Caldana C."/>
            <person name="Canovas D."/>
            <person name="Cerqueira G.C."/>
            <person name="Chen F."/>
            <person name="Chen W."/>
            <person name="Choi C."/>
            <person name="Clum A."/>
            <person name="Dos Santos R.A."/>
            <person name="Damasio A.R."/>
            <person name="Diallinas G."/>
            <person name="Emri T."/>
            <person name="Fekete E."/>
            <person name="Flipphi M."/>
            <person name="Freyberg S."/>
            <person name="Gallo A."/>
            <person name="Gournas C."/>
            <person name="Habgood R."/>
            <person name="Hainaut M."/>
            <person name="Harispe M.L."/>
            <person name="Henrissat B."/>
            <person name="Hilden K.S."/>
            <person name="Hope R."/>
            <person name="Hossain A."/>
            <person name="Karabika E."/>
            <person name="Karaffa L."/>
            <person name="Karanyi Z."/>
            <person name="Krasevec N."/>
            <person name="Kuo A."/>
            <person name="Kusch H."/>
            <person name="LaButti K."/>
            <person name="Lagendijk E.L."/>
            <person name="Lapidus A."/>
            <person name="Levasseur A."/>
            <person name="Lindquist E."/>
            <person name="Lipzen A."/>
            <person name="Logrieco A.F."/>
            <person name="MacCabe A."/>
            <person name="Maekelae M.R."/>
            <person name="Malavazi I."/>
            <person name="Melin P."/>
            <person name="Meyer V."/>
            <person name="Mielnichuk N."/>
            <person name="Miskei M."/>
            <person name="Molnar A.P."/>
            <person name="Mule G."/>
            <person name="Ngan C.Y."/>
            <person name="Orejas M."/>
            <person name="Orosz E."/>
            <person name="Ouedraogo J.P."/>
            <person name="Overkamp K.M."/>
            <person name="Park H.-S."/>
            <person name="Perrone G."/>
            <person name="Piumi F."/>
            <person name="Punt P.J."/>
            <person name="Ram A.F."/>
            <person name="Ramon A."/>
            <person name="Rauscher S."/>
            <person name="Record E."/>
            <person name="Riano-Pachon D.M."/>
            <person name="Robert V."/>
            <person name="Roehrig J."/>
            <person name="Ruller R."/>
            <person name="Salamov A."/>
            <person name="Salih N.S."/>
            <person name="Samson R.A."/>
            <person name="Sandor E."/>
            <person name="Sanguinetti M."/>
            <person name="Schuetze T."/>
            <person name="Sepcic K."/>
            <person name="Shelest E."/>
            <person name="Sherlock G."/>
            <person name="Sophianopoulou V."/>
            <person name="Squina F.M."/>
            <person name="Sun H."/>
            <person name="Susca A."/>
            <person name="Todd R.B."/>
            <person name="Tsang A."/>
            <person name="Unkles S.E."/>
            <person name="van de Wiele N."/>
            <person name="van Rossen-Uffink D."/>
            <person name="Oliveira J.V."/>
            <person name="Vesth T.C."/>
            <person name="Visser J."/>
            <person name="Yu J.-H."/>
            <person name="Zhou M."/>
            <person name="Andersen M.R."/>
            <person name="Archer D.B."/>
            <person name="Baker S.E."/>
            <person name="Benoit I."/>
            <person name="Brakhage A.A."/>
            <person name="Braus G.H."/>
            <person name="Fischer R."/>
            <person name="Frisvad J.C."/>
            <person name="Goldman G.H."/>
            <person name="Houbraken J."/>
            <person name="Oakley B."/>
            <person name="Pocsi I."/>
            <person name="Scazzocchio C."/>
            <person name="Seiboth B."/>
            <person name="vanKuyk P.A."/>
            <person name="Wortman J."/>
            <person name="Dyer P.S."/>
            <person name="Grigoriev I.V."/>
        </authorList>
    </citation>
    <scope>NUCLEOTIDE SEQUENCE [LARGE SCALE GENOMIC DNA]</scope>
    <source>
        <strain evidence="3">CBS 593.65</strain>
    </source>
</reference>
<dbReference type="OrthoDB" id="5368934at2759"/>
<dbReference type="GeneID" id="63762745"/>
<dbReference type="VEuPathDB" id="FungiDB:ASPSYDRAFT_43513"/>
<evidence type="ECO:0000256" key="1">
    <source>
        <dbReference type="SAM" id="MobiDB-lite"/>
    </source>
</evidence>
<organism evidence="2 3">
    <name type="scientific">Aspergillus sydowii CBS 593.65</name>
    <dbReference type="NCBI Taxonomy" id="1036612"/>
    <lineage>
        <taxon>Eukaryota</taxon>
        <taxon>Fungi</taxon>
        <taxon>Dikarya</taxon>
        <taxon>Ascomycota</taxon>
        <taxon>Pezizomycotina</taxon>
        <taxon>Eurotiomycetes</taxon>
        <taxon>Eurotiomycetidae</taxon>
        <taxon>Eurotiales</taxon>
        <taxon>Aspergillaceae</taxon>
        <taxon>Aspergillus</taxon>
        <taxon>Aspergillus subgen. Nidulantes</taxon>
    </lineage>
</organism>
<feature type="region of interest" description="Disordered" evidence="1">
    <location>
        <begin position="475"/>
        <end position="496"/>
    </location>
</feature>
<feature type="region of interest" description="Disordered" evidence="1">
    <location>
        <begin position="121"/>
        <end position="149"/>
    </location>
</feature>
<gene>
    <name evidence="2" type="ORF">ASPSYDRAFT_43513</name>
</gene>
<dbReference type="RefSeq" id="XP_040705410.1">
    <property type="nucleotide sequence ID" value="XM_040846672.1"/>
</dbReference>
<dbReference type="AlphaFoldDB" id="A0A1L9TQ95"/>